<evidence type="ECO:0000256" key="7">
    <source>
        <dbReference type="ARBA" id="ARBA00022782"/>
    </source>
</evidence>
<feature type="region of interest" description="Disordered" evidence="25">
    <location>
        <begin position="391"/>
        <end position="445"/>
    </location>
</feature>
<evidence type="ECO:0000256" key="15">
    <source>
        <dbReference type="ARBA" id="ARBA00023128"/>
    </source>
</evidence>
<dbReference type="EMBL" id="VBQZ03000037">
    <property type="protein sequence ID" value="MXQ87358.1"/>
    <property type="molecule type" value="Genomic_DNA"/>
</dbReference>
<dbReference type="FunFam" id="1.10.150.60:FF:000003">
    <property type="entry name" value="AT-rich interactive domain-containing protein 4B"/>
    <property type="match status" value="1"/>
</dbReference>
<evidence type="ECO:0000256" key="20">
    <source>
        <dbReference type="ARBA" id="ARBA00065960"/>
    </source>
</evidence>
<evidence type="ECO:0000313" key="27">
    <source>
        <dbReference type="EMBL" id="MXQ87358.1"/>
    </source>
</evidence>
<dbReference type="InterPro" id="IPR029246">
    <property type="entry name" value="TALPID3"/>
</dbReference>
<evidence type="ECO:0000313" key="28">
    <source>
        <dbReference type="Proteomes" id="UP000322234"/>
    </source>
</evidence>
<name>A0A6B0RAV3_9CETA</name>
<keyword evidence="5" id="KW-0597">Phosphoprotein</keyword>
<feature type="compositionally biased region" description="Basic residues" evidence="25">
    <location>
        <begin position="498"/>
        <end position="508"/>
    </location>
</feature>
<comment type="subcellular location">
    <subcellularLocation>
        <location evidence="2">Mitochondrion outer membrane</location>
        <topology evidence="2">Single-pass membrane protein</topology>
    </subcellularLocation>
    <subcellularLocation>
        <location evidence="1">Nucleus</location>
    </subcellularLocation>
</comment>
<feature type="region of interest" description="Disordered" evidence="25">
    <location>
        <begin position="750"/>
        <end position="870"/>
    </location>
</feature>
<feature type="domain" description="ARID" evidence="26">
    <location>
        <begin position="284"/>
        <end position="376"/>
    </location>
</feature>
<evidence type="ECO:0000256" key="6">
    <source>
        <dbReference type="ARBA" id="ARBA00022692"/>
    </source>
</evidence>
<dbReference type="SUPFAM" id="SSF46774">
    <property type="entry name" value="ARID-like"/>
    <property type="match status" value="1"/>
</dbReference>
<dbReference type="Pfam" id="PF15324">
    <property type="entry name" value="TALPID3"/>
    <property type="match status" value="1"/>
</dbReference>
<feature type="compositionally biased region" description="Basic and acidic residues" evidence="25">
    <location>
        <begin position="1367"/>
        <end position="1386"/>
    </location>
</feature>
<dbReference type="PANTHER" id="PTHR15721:SF2">
    <property type="entry name" value="PROTEIN TALPID3"/>
    <property type="match status" value="1"/>
</dbReference>
<feature type="compositionally biased region" description="Basic and acidic residues" evidence="25">
    <location>
        <begin position="1115"/>
        <end position="1129"/>
    </location>
</feature>
<keyword evidence="6" id="KW-0812">Transmembrane</keyword>
<feature type="compositionally biased region" description="Acidic residues" evidence="25">
    <location>
        <begin position="537"/>
        <end position="546"/>
    </location>
</feature>
<dbReference type="Pfam" id="PF01388">
    <property type="entry name" value="ARID"/>
    <property type="match status" value="1"/>
</dbReference>
<feature type="compositionally biased region" description="Basic residues" evidence="25">
    <location>
        <begin position="612"/>
        <end position="621"/>
    </location>
</feature>
<feature type="compositionally biased region" description="Polar residues" evidence="25">
    <location>
        <begin position="852"/>
        <end position="869"/>
    </location>
</feature>
<evidence type="ECO:0000256" key="19">
    <source>
        <dbReference type="ARBA" id="ARBA00054828"/>
    </source>
</evidence>
<dbReference type="GO" id="GO:0030154">
    <property type="term" value="P:cell differentiation"/>
    <property type="evidence" value="ECO:0007669"/>
    <property type="project" value="UniProtKB-KW"/>
</dbReference>
<feature type="compositionally biased region" description="Basic and acidic residues" evidence="25">
    <location>
        <begin position="1748"/>
        <end position="1762"/>
    </location>
</feature>
<reference evidence="27" key="1">
    <citation type="submission" date="2019-10" db="EMBL/GenBank/DDBJ databases">
        <title>The sequence and de novo assembly of the wild yak genome.</title>
        <authorList>
            <person name="Liu Y."/>
        </authorList>
    </citation>
    <scope>NUCLEOTIDE SEQUENCE [LARGE SCALE GENOMIC DNA]</scope>
    <source>
        <strain evidence="27">WY2019</strain>
    </source>
</reference>
<dbReference type="Gene3D" id="1.10.150.60">
    <property type="entry name" value="ARID DNA-binding domain"/>
    <property type="match status" value="1"/>
</dbReference>
<dbReference type="PRINTS" id="PR01989">
    <property type="entry name" value="EUOM20RECPTR"/>
</dbReference>
<evidence type="ECO:0000256" key="10">
    <source>
        <dbReference type="ARBA" id="ARBA00022853"/>
    </source>
</evidence>
<feature type="region of interest" description="Disordered" evidence="25">
    <location>
        <begin position="2085"/>
        <end position="2134"/>
    </location>
</feature>
<evidence type="ECO:0000256" key="24">
    <source>
        <dbReference type="SAM" id="Coils"/>
    </source>
</evidence>
<dbReference type="SMART" id="SM01014">
    <property type="entry name" value="ARID"/>
    <property type="match status" value="1"/>
</dbReference>
<dbReference type="Pfam" id="PF02064">
    <property type="entry name" value="MAS20"/>
    <property type="match status" value="1"/>
</dbReference>
<feature type="compositionally biased region" description="Low complexity" evidence="25">
    <location>
        <begin position="2455"/>
        <end position="2466"/>
    </location>
</feature>
<dbReference type="GO" id="GO:0036064">
    <property type="term" value="C:ciliary basal body"/>
    <property type="evidence" value="ECO:0007669"/>
    <property type="project" value="TreeGrafter"/>
</dbReference>
<dbReference type="Pfam" id="PF11717">
    <property type="entry name" value="Tudor-knot"/>
    <property type="match status" value="1"/>
</dbReference>
<dbReference type="InterPro" id="IPR012603">
    <property type="entry name" value="ARID4A/B_PWWP"/>
</dbReference>
<keyword evidence="24" id="KW-0175">Coiled coil</keyword>
<evidence type="ECO:0000256" key="13">
    <source>
        <dbReference type="ARBA" id="ARBA00023015"/>
    </source>
</evidence>
<dbReference type="InterPro" id="IPR002056">
    <property type="entry name" value="MAS20"/>
</dbReference>
<keyword evidence="14" id="KW-0238">DNA-binding</keyword>
<evidence type="ECO:0000256" key="22">
    <source>
        <dbReference type="ARBA" id="ARBA00071291"/>
    </source>
</evidence>
<protein>
    <recommendedName>
        <fullName evidence="22">AT-rich interactive domain-containing protein 4A</fullName>
    </recommendedName>
    <alternativeName>
        <fullName evidence="23">Retinoblastoma-binding protein 1</fullName>
    </alternativeName>
    <alternativeName>
        <fullName evidence="21">TOMM20-like protein 1</fullName>
    </alternativeName>
</protein>
<dbReference type="SUPFAM" id="SSF47157">
    <property type="entry name" value="Mitochondrial import receptor subunit Tom20"/>
    <property type="match status" value="1"/>
</dbReference>
<dbReference type="InterPro" id="IPR016197">
    <property type="entry name" value="Chromo-like_dom_sf"/>
</dbReference>
<keyword evidence="16" id="KW-0472">Membrane</keyword>
<evidence type="ECO:0000256" key="5">
    <source>
        <dbReference type="ARBA" id="ARBA00022553"/>
    </source>
</evidence>
<keyword evidence="28" id="KW-1185">Reference proteome</keyword>
<dbReference type="InterPro" id="IPR002999">
    <property type="entry name" value="Tudor"/>
</dbReference>
<dbReference type="PANTHER" id="PTHR15721">
    <property type="entry name" value="KIAA0586 PROTEIN"/>
    <property type="match status" value="1"/>
</dbReference>
<keyword evidence="11" id="KW-0744">Spermatogenesis</keyword>
<evidence type="ECO:0000256" key="4">
    <source>
        <dbReference type="ARBA" id="ARBA00022499"/>
    </source>
</evidence>
<comment type="caution">
    <text evidence="27">The sequence shown here is derived from an EMBL/GenBank/DDBJ whole genome shotgun (WGS) entry which is preliminary data.</text>
</comment>
<dbReference type="GO" id="GO:0006886">
    <property type="term" value="P:intracellular protein transport"/>
    <property type="evidence" value="ECO:0007669"/>
    <property type="project" value="InterPro"/>
</dbReference>
<dbReference type="InterPro" id="IPR000953">
    <property type="entry name" value="Chromo/chromo_shadow_dom"/>
</dbReference>
<evidence type="ECO:0000256" key="3">
    <source>
        <dbReference type="ARBA" id="ARBA00005792"/>
    </source>
</evidence>
<feature type="compositionally biased region" description="Low complexity" evidence="25">
    <location>
        <begin position="2257"/>
        <end position="2268"/>
    </location>
</feature>
<keyword evidence="13" id="KW-0805">Transcription regulation</keyword>
<dbReference type="CDD" id="cd18641">
    <property type="entry name" value="CBD_RBP1_like"/>
    <property type="match status" value="1"/>
</dbReference>
<keyword evidence="15" id="KW-0496">Mitochondrion</keyword>
<dbReference type="Proteomes" id="UP000322234">
    <property type="component" value="Unassembled WGS sequence"/>
</dbReference>
<dbReference type="SMART" id="SM00333">
    <property type="entry name" value="TUDOR"/>
    <property type="match status" value="1"/>
</dbReference>
<evidence type="ECO:0000256" key="8">
    <source>
        <dbReference type="ARBA" id="ARBA00022787"/>
    </source>
</evidence>
<feature type="compositionally biased region" description="Pro residues" evidence="25">
    <location>
        <begin position="2481"/>
        <end position="2493"/>
    </location>
</feature>
<feature type="compositionally biased region" description="Basic and acidic residues" evidence="25">
    <location>
        <begin position="457"/>
        <end position="476"/>
    </location>
</feature>
<dbReference type="CDD" id="cd16882">
    <property type="entry name" value="ARID_ARID4A"/>
    <property type="match status" value="1"/>
</dbReference>
<sequence>MKAADEPAYLTVGTDVSAKYRGAFCEAKIKTVKRLVKVKVLLKQDNTTQLVQDDQVKGPLRVGAIVETRTSDGSFQEAVISKLTDASWYTVVFDDGDERTLRRTSLCLKGERHFAESETLDQLPLTNPEHFGTPVIAKKMNRGRRSSLPRRLNDELLGKVVSVVSTSEKSEWYPALVISPSCNDDITVKKDQCLIRSFIDSKFYSIARKDIKEVDILNLPESELSAKPGLQKASIFLKTRVVPDNWKMDISEILESSSRQYILLLFVVVYIYVLPLQPEEEPDPEERDNFLQQLYKFMEDRGTPINKPPVLGYKDLNLFKLFRLVYHQGGCDSIDSGAVWKQIYMDLGIPILNSAASYNVKTAYRKYLYGFEEYCRSANIQFRTIHHHEPKVKEEKKDLEESMEEAPKVDQEMPLVEVKSEPEENIDSNSESEREEVELKSPRGRRRIARDANSIKKEIEEEKTEDKLRENDTENKDVDDDSETAEKKENELLLGRKNTPKQKEKKIRKQEDSDKDSEEEEEKSQEREETESKCDSEGEEDEEDTEPCLTGTKVKVKYGRGKTQKIYEASIKSTEIDDGEVLYLVHYYGWNVRYDEWVKADRIIWPLDKGGPKKKQKKKAKNKEDSEKDEKRDEERQKSKRGRPPLKSTLSSNMPYGLSKTANSDGKSDSCSSDSETEDLLEKNLMNEELSPDIKEELEKNENLNDDKLDEENPKTAPHILKENDRTQMQSLETLKLEAGENEQIVQILGNKVEQEEVKKDAEKSPKGKGRRSKTKDLSLEIIKISSFTQDEAGTEPHIDAQSPEFSSLDSKNFSSATEDETDQCAKEKKLKRKILGQSSPEKRIRIENGMEMTNSISSTSQERTSDCTASEGVKNLNFEQHFEIENEGMPSLIAEPNQCVQELTNEKFDGPAEETVNTPLKEEEDAMPLIGPETLVCHEVDLDDLDEKEKTSIEDAVVESSESNSLVSIPPALPPVAQHNFSVASPLTLSQDESRSIKSESDITIEVDSIAEESQEGLCERESANGFEASVASGTCSIIKRPSDGTSGLLAKKQKRTPKRTSAVAKNEKNGAGQSSDSEDLPVLDNSSKCTPVKHLSVSKPQKLARSPARISPHIKDGEKDKQKEKHPNSSPRTYKWSFQLNELDNMNSTERISFLQEKLQEIRKYYMSLKSEVATIDRRRKRLKKKDREVSHAGASMSSASSDTGMSPSSSSPPQNLWDPAKNEKLQEFFLQEVRMGELWLSRGEHRMGVEHLSNALLVCGQPQELLKVFKHTLPPKVFEMLLHKIPLICQLFPFASHDRWFNMVATAFRGFYQILVFVQPYSFVTRFRGKSQTRSRYALPGSAAPKSPKYKRRPPSETLPPFPERCRPPPRLETRDSVDREKRPYLRTDSRIRHHKRLGGCVASRLAGEENSVQNCGTRFVTSNMKGSEFCLEKKKKVKVPARRLREIVSPNQGDNLALLKGELSRVPPALSANKRLPVRTGKSLNGTLCGSSDLTSARNYQQPPVENPTVSESDFSKDAAVQVLPLNKMEENRQKANDIFISQYTVGQKDALRAVLKQKTQSMPVFKEVKVQLLEDAGTEKDPVTQENRISPSGIDSATTVAAATAAAIAAAAPLIKVQSELEAKVNSVTELLNKLQETDKQLQRVTEQQTTMQNKQETLHCHDHEKQMNVFMEQHIRHLEKLQQQQIDIQAHFISAALKTSSFQPVTVPPSRAVEKYSVKPDRLNFGSSNLSSHNVFTSKQAPSREVEDRSFDKQRSPLETPAPRRFAPVPVSKDDKISKRENPIEEKENMELSCHAGSVGFLEQILNNHDSLTRISESSDKTSLARSKMGWNPERRNRFPSCEELGTAKVTVQKSDDIHELDQKRKETNSILQLKESQMSGLADLPQNSVKLQITNTRSVLKDAEKILRGVQNNKKVLEENLEAIIRAKDGAAMYSFINALSNNREISEKIRIKKTVDDWIKTISAEIQDELTRKDYEQKRFDQKNERNKRPHNMNKYIKTNTQDKTVNNSIILRKHSQKQKEDHLRNPPIRSMAASSLQKERKEGFLKATTVVQDKDYMLQIYGKPVYQGHRSTLKKGPYLRFNSPSPKSRPQRPKVIERVKGTKVKSIRTQTDFSARKPTKVDSKLQHSITTLSPGDQQYLFSPSREMPTFSGTLEGHLIPMAVLLGQTQSNSDSMPPAGVIVNKPHPVTVTTSIPPSSRKIEPGVKKPNIAVVEMKSEKRDPPQLSVQVLPSVDIDSISDGSAEVGLSPSSPKEASSPPLRTWIQAPEFTKADEEEMKFPGMNFDEVIDIVQEEEKCDEISEYSEPILEFSRSVKAVSTKYNGPPFPPVASTSQPTTDILDKVIHRKETLENSLIQWVEQEIMSRVISGFLPIQQQATANVSVSVSEASEPVTSDIVEGTSSGALQLFVDAGVPVNSDMIRHIVNEALAETIAVMLGDREAKKPDPVVTGVSGDVSTSETHLPARVCTPLATPQPTPPRSPSSPPKEHVLVKTPDSSPSVSDHDVAFPMKEILAEEGNDMPAITLVNTPAVTPVTTPPPAAALTPTLSETSIDKLKMSGPELPKPWSDGDLPLEEENPNSLQEELHPRAIVMSVAKDEEPESENFPAQLAPPKPVALMPLPAGIKAPSPIQMPSSDSSTVESTLSVTATESETLDRPISEGEILFNCGLKVAPKSKLAYEGLYLANLNDSLSSTLQDALEMEDDPPSEGQVIRMPHKKVHADAVLSLLAEQNPKSLVSQQAVYHSEDLENSVGELSEGQRLTAAAAENLFRELSAYVQQPVAKAESSDAKCAPKPSSQQCDTVAADAVYEDLCASHGPMSLGELELQPDPHVTLPTTLLTAQESDVKLSEAPEGFPQYPQKQGQDVKQVEHKPVQSRLIRVTNKPDISLSQQQGGKAVPLFTSQTSPAKMSVTLPSVNLEDCSQSLSVGTVQGDVDSSGADTF</sequence>
<evidence type="ECO:0000256" key="17">
    <source>
        <dbReference type="ARBA" id="ARBA00023163"/>
    </source>
</evidence>
<feature type="compositionally biased region" description="Acidic residues" evidence="25">
    <location>
        <begin position="513"/>
        <end position="523"/>
    </location>
</feature>
<evidence type="ECO:0000256" key="2">
    <source>
        <dbReference type="ARBA" id="ARBA00004572"/>
    </source>
</evidence>
<feature type="compositionally biased region" description="Basic and acidic residues" evidence="25">
    <location>
        <begin position="753"/>
        <end position="766"/>
    </location>
</feature>
<dbReference type="GO" id="GO:0007283">
    <property type="term" value="P:spermatogenesis"/>
    <property type="evidence" value="ECO:0007669"/>
    <property type="project" value="UniProtKB-KW"/>
</dbReference>
<evidence type="ECO:0000256" key="23">
    <source>
        <dbReference type="ARBA" id="ARBA00080584"/>
    </source>
</evidence>
<evidence type="ECO:0000256" key="18">
    <source>
        <dbReference type="ARBA" id="ARBA00023242"/>
    </source>
</evidence>
<dbReference type="InterPro" id="IPR001606">
    <property type="entry name" value="ARID_dom"/>
</dbReference>
<keyword evidence="18" id="KW-0539">Nucleus</keyword>
<feature type="region of interest" description="Disordered" evidence="25">
    <location>
        <begin position="2249"/>
        <end position="2268"/>
    </location>
</feature>
<dbReference type="GO" id="GO:0005634">
    <property type="term" value="C:nucleus"/>
    <property type="evidence" value="ECO:0007669"/>
    <property type="project" value="UniProtKB-SubCell"/>
</dbReference>
<keyword evidence="9" id="KW-0832">Ubl conjugation</keyword>
<dbReference type="SUPFAM" id="SSF54160">
    <property type="entry name" value="Chromo domain-like"/>
    <property type="match status" value="1"/>
</dbReference>
<comment type="function">
    <text evidence="19">DNA-binding protein which modulates activity of several transcription factors including RB1 (retinoblastoma-associated protein) and AR (androgen receptor). May function as part of an mSin3A repressor complex. Has no intrinsic transcriptional activity. Plays a role in the regulation of epigenetic modifications at the PWS/AS imprinting center near the SNRPN promoter, where it might function as part of a complex with RB1 and ARID4B. Involved in spermatogenesis, together with ARID4B, where it acts as a transcriptional coactivator for AR and enhances expression of genes required for sperm maturation. Regulates expression of the tight junction protein CLDN3 in the testis, which is important for integrity of the blood-testis barrier. Plays a role in myeloid homeostasis where it regulates the histone methylation state of bone marrow cells and expression of various genes involved in hematopoiesis. May function as a leukemia suppressor.</text>
</comment>
<keyword evidence="10" id="KW-0156">Chromatin regulator</keyword>
<keyword evidence="12" id="KW-1133">Transmembrane helix</keyword>
<dbReference type="SUPFAM" id="SSF63748">
    <property type="entry name" value="Tudor/PWWP/MBT"/>
    <property type="match status" value="1"/>
</dbReference>
<evidence type="ECO:0000256" key="9">
    <source>
        <dbReference type="ARBA" id="ARBA00022843"/>
    </source>
</evidence>
<feature type="region of interest" description="Disordered" evidence="25">
    <location>
        <begin position="1043"/>
        <end position="1137"/>
    </location>
</feature>
<evidence type="ECO:0000256" key="1">
    <source>
        <dbReference type="ARBA" id="ARBA00004123"/>
    </source>
</evidence>
<feature type="region of interest" description="Disordered" evidence="25">
    <location>
        <begin position="2454"/>
        <end position="2512"/>
    </location>
</feature>
<keyword evidence="4" id="KW-1017">Isopeptide bond</keyword>
<dbReference type="GO" id="GO:0003690">
    <property type="term" value="F:double-stranded DNA binding"/>
    <property type="evidence" value="ECO:0007669"/>
    <property type="project" value="InterPro"/>
</dbReference>
<organism evidence="27 28">
    <name type="scientific">Bos mutus</name>
    <name type="common">wild yak</name>
    <dbReference type="NCBI Taxonomy" id="72004"/>
    <lineage>
        <taxon>Eukaryota</taxon>
        <taxon>Metazoa</taxon>
        <taxon>Chordata</taxon>
        <taxon>Craniata</taxon>
        <taxon>Vertebrata</taxon>
        <taxon>Euteleostomi</taxon>
        <taxon>Mammalia</taxon>
        <taxon>Eutheria</taxon>
        <taxon>Laurasiatheria</taxon>
        <taxon>Artiodactyla</taxon>
        <taxon>Ruminantia</taxon>
        <taxon>Pecora</taxon>
        <taxon>Bovidae</taxon>
        <taxon>Bovinae</taxon>
        <taxon>Bos</taxon>
    </lineage>
</organism>
<feature type="region of interest" description="Disordered" evidence="25">
    <location>
        <begin position="457"/>
        <end position="553"/>
    </location>
</feature>
<feature type="compositionally biased region" description="Basic and acidic residues" evidence="25">
    <location>
        <begin position="622"/>
        <end position="637"/>
    </location>
</feature>
<dbReference type="FunFam" id="2.30.30.140:FF:000012">
    <property type="entry name" value="AT-rich interactive domain-containing protein 4A"/>
    <property type="match status" value="1"/>
</dbReference>
<feature type="compositionally biased region" description="Basic and acidic residues" evidence="25">
    <location>
        <begin position="680"/>
        <end position="726"/>
    </location>
</feature>
<dbReference type="SMART" id="SM00501">
    <property type="entry name" value="BRIGHT"/>
    <property type="match status" value="1"/>
</dbReference>
<evidence type="ECO:0000256" key="25">
    <source>
        <dbReference type="SAM" id="MobiDB-lite"/>
    </source>
</evidence>
<keyword evidence="8" id="KW-1000">Mitochondrion outer membrane</keyword>
<feature type="region of interest" description="Disordered" evidence="25">
    <location>
        <begin position="1823"/>
        <end position="1845"/>
    </location>
</feature>
<dbReference type="Gene3D" id="2.30.30.140">
    <property type="match status" value="3"/>
</dbReference>
<evidence type="ECO:0000256" key="21">
    <source>
        <dbReference type="ARBA" id="ARBA00071254"/>
    </source>
</evidence>
<evidence type="ECO:0000256" key="14">
    <source>
        <dbReference type="ARBA" id="ARBA00023125"/>
    </source>
</evidence>
<accession>A0A6B0RAV3</accession>
<feature type="compositionally biased region" description="Basic and acidic residues" evidence="25">
    <location>
        <begin position="524"/>
        <end position="536"/>
    </location>
</feature>
<dbReference type="InterPro" id="IPR023392">
    <property type="entry name" value="Tom20_dom_sf"/>
</dbReference>
<dbReference type="FunFam" id="2.30.30.140:FF:000009">
    <property type="entry name" value="AT-rich interactive domain-containing protein 4B"/>
    <property type="match status" value="1"/>
</dbReference>
<evidence type="ECO:0000259" key="26">
    <source>
        <dbReference type="PROSITE" id="PS51011"/>
    </source>
</evidence>
<dbReference type="PRINTS" id="PR00351">
    <property type="entry name" value="OM20RECEPTOR"/>
</dbReference>
<dbReference type="GO" id="GO:0005814">
    <property type="term" value="C:centriole"/>
    <property type="evidence" value="ECO:0007669"/>
    <property type="project" value="TreeGrafter"/>
</dbReference>
<dbReference type="FunFam" id="1.20.960.10:FF:000003">
    <property type="entry name" value="Translocase of outer mitochondrial membrane 20 like"/>
    <property type="match status" value="1"/>
</dbReference>
<dbReference type="Pfam" id="PF08169">
    <property type="entry name" value="RBB1NT"/>
    <property type="match status" value="1"/>
</dbReference>
<feature type="compositionally biased region" description="Low complexity" evidence="25">
    <location>
        <begin position="1194"/>
        <end position="1216"/>
    </location>
</feature>
<feature type="compositionally biased region" description="Basic and acidic residues" evidence="25">
    <location>
        <begin position="391"/>
        <end position="411"/>
    </location>
</feature>
<dbReference type="FunFam" id="2.30.30.140:FF:000050">
    <property type="entry name" value="AT-rich interactive domain 4A (RBP1-like)"/>
    <property type="match status" value="1"/>
</dbReference>
<dbReference type="SMART" id="SM00298">
    <property type="entry name" value="CHROMO"/>
    <property type="match status" value="1"/>
</dbReference>
<dbReference type="GO" id="GO:0005742">
    <property type="term" value="C:mitochondrial outer membrane translocase complex"/>
    <property type="evidence" value="ECO:0007669"/>
    <property type="project" value="InterPro"/>
</dbReference>
<feature type="coiled-coil region" evidence="24">
    <location>
        <begin position="1907"/>
        <end position="1934"/>
    </location>
</feature>
<dbReference type="GO" id="GO:0006355">
    <property type="term" value="P:regulation of DNA-templated transcription"/>
    <property type="evidence" value="ECO:0007669"/>
    <property type="project" value="UniProtKB-ARBA"/>
</dbReference>
<keyword evidence="17" id="KW-0804">Transcription</keyword>
<dbReference type="InterPro" id="IPR047472">
    <property type="entry name" value="Tudor_ARID4A_rpt1"/>
</dbReference>
<comment type="similarity">
    <text evidence="3">Belongs to the Tom20 family.</text>
</comment>
<gene>
    <name evidence="27" type="ORF">E5288_WYG001577</name>
</gene>
<feature type="region of interest" description="Disordered" evidence="25">
    <location>
        <begin position="608"/>
        <end position="731"/>
    </location>
</feature>
<dbReference type="CDD" id="cd20459">
    <property type="entry name" value="Tudor_ARID4A_rpt1"/>
    <property type="match status" value="1"/>
</dbReference>
<dbReference type="GO" id="GO:0007224">
    <property type="term" value="P:smoothened signaling pathway"/>
    <property type="evidence" value="ECO:0007669"/>
    <property type="project" value="InterPro"/>
</dbReference>
<dbReference type="PROSITE" id="PS51011">
    <property type="entry name" value="ARID"/>
    <property type="match status" value="1"/>
</dbReference>
<proteinExistence type="inferred from homology"/>
<dbReference type="InterPro" id="IPR022422">
    <property type="entry name" value="MAS20_rcpt_metazoan"/>
</dbReference>
<evidence type="ECO:0000256" key="11">
    <source>
        <dbReference type="ARBA" id="ARBA00022871"/>
    </source>
</evidence>
<dbReference type="InterPro" id="IPR036431">
    <property type="entry name" value="ARID_dom_sf"/>
</dbReference>
<dbReference type="GO" id="GO:0006325">
    <property type="term" value="P:chromatin organization"/>
    <property type="evidence" value="ECO:0007669"/>
    <property type="project" value="UniProtKB-KW"/>
</dbReference>
<feature type="compositionally biased region" description="Polar residues" evidence="25">
    <location>
        <begin position="804"/>
        <end position="817"/>
    </location>
</feature>
<evidence type="ECO:0000256" key="16">
    <source>
        <dbReference type="ARBA" id="ARBA00023136"/>
    </source>
</evidence>
<dbReference type="InterPro" id="IPR047473">
    <property type="entry name" value="CBD_RBP1-like"/>
</dbReference>
<evidence type="ECO:0000256" key="12">
    <source>
        <dbReference type="ARBA" id="ARBA00022989"/>
    </source>
</evidence>
<feature type="region of interest" description="Disordered" evidence="25">
    <location>
        <begin position="1181"/>
        <end position="1220"/>
    </location>
</feature>
<comment type="subunit">
    <text evidence="20">Identified in mSin3A corepressor complexes together with SIN3A, SIN3B, RBBP4, RBBP7, SAP30, BRMS1, HDAC1 and HDAC2. Interacts with BRMS1. Interacts with RB1. Interacts with ARID4B. Interacts with AR.</text>
</comment>
<feature type="region of interest" description="Disordered" evidence="25">
    <location>
        <begin position="1733"/>
        <end position="1782"/>
    </location>
</feature>
<keyword evidence="7" id="KW-0221">Differentiation</keyword>
<dbReference type="GO" id="GO:0006605">
    <property type="term" value="P:protein targeting"/>
    <property type="evidence" value="ECO:0007669"/>
    <property type="project" value="InterPro"/>
</dbReference>
<feature type="coiled-coil region" evidence="24">
    <location>
        <begin position="1623"/>
        <end position="1660"/>
    </location>
</feature>
<dbReference type="InterPro" id="IPR025995">
    <property type="entry name" value="Tudor-knot"/>
</dbReference>
<feature type="region of interest" description="Disordered" evidence="25">
    <location>
        <begin position="1338"/>
        <end position="1386"/>
    </location>
</feature>
<dbReference type="Gene3D" id="1.20.960.10">
    <property type="entry name" value="Mitochondrial outer membrane translocase complex, subunit Tom20 domain"/>
    <property type="match status" value="1"/>
</dbReference>
<feature type="compositionally biased region" description="Polar residues" evidence="25">
    <location>
        <begin position="1733"/>
        <end position="1747"/>
    </location>
</feature>